<accession>A0AA36MH17</accession>
<gene>
    <name evidence="2" type="ORF">CYNAS_LOCUS21813</name>
</gene>
<feature type="compositionally biased region" description="Basic and acidic residues" evidence="1">
    <location>
        <begin position="50"/>
        <end position="59"/>
    </location>
</feature>
<evidence type="ECO:0000313" key="3">
    <source>
        <dbReference type="Proteomes" id="UP001176961"/>
    </source>
</evidence>
<proteinExistence type="predicted"/>
<keyword evidence="3" id="KW-1185">Reference proteome</keyword>
<dbReference type="Proteomes" id="UP001176961">
    <property type="component" value="Unassembled WGS sequence"/>
</dbReference>
<name>A0AA36MH17_CYLNA</name>
<feature type="compositionally biased region" description="Basic and acidic residues" evidence="1">
    <location>
        <begin position="18"/>
        <end position="37"/>
    </location>
</feature>
<dbReference type="AlphaFoldDB" id="A0AA36MH17"/>
<protein>
    <submittedName>
        <fullName evidence="2">Uncharacterized protein</fullName>
    </submittedName>
</protein>
<evidence type="ECO:0000313" key="2">
    <source>
        <dbReference type="EMBL" id="CAJ0609830.1"/>
    </source>
</evidence>
<evidence type="ECO:0000256" key="1">
    <source>
        <dbReference type="SAM" id="MobiDB-lite"/>
    </source>
</evidence>
<reference evidence="2" key="1">
    <citation type="submission" date="2023-07" db="EMBL/GenBank/DDBJ databases">
        <authorList>
            <consortium name="CYATHOMIX"/>
        </authorList>
    </citation>
    <scope>NUCLEOTIDE SEQUENCE</scope>
    <source>
        <strain evidence="2">N/A</strain>
    </source>
</reference>
<organism evidence="2 3">
    <name type="scientific">Cylicocyclus nassatus</name>
    <name type="common">Nematode worm</name>
    <dbReference type="NCBI Taxonomy" id="53992"/>
    <lineage>
        <taxon>Eukaryota</taxon>
        <taxon>Metazoa</taxon>
        <taxon>Ecdysozoa</taxon>
        <taxon>Nematoda</taxon>
        <taxon>Chromadorea</taxon>
        <taxon>Rhabditida</taxon>
        <taxon>Rhabditina</taxon>
        <taxon>Rhabditomorpha</taxon>
        <taxon>Strongyloidea</taxon>
        <taxon>Strongylidae</taxon>
        <taxon>Cylicocyclus</taxon>
    </lineage>
</organism>
<feature type="region of interest" description="Disordered" evidence="1">
    <location>
        <begin position="1"/>
        <end position="59"/>
    </location>
</feature>
<comment type="caution">
    <text evidence="2">The sequence shown here is derived from an EMBL/GenBank/DDBJ whole genome shotgun (WGS) entry which is preliminary data.</text>
</comment>
<sequence length="81" mass="9401">MTHCASAAKAATGAVRRLPNEEPQEPRQTEEERRHSPVELAETNDETRDDEGNRLGRDYQELPRLVDDDDMLELIDEFYEE</sequence>
<dbReference type="EMBL" id="CATQJL010000326">
    <property type="protein sequence ID" value="CAJ0609830.1"/>
    <property type="molecule type" value="Genomic_DNA"/>
</dbReference>